<dbReference type="AlphaFoldDB" id="A0A1F5XH90"/>
<organism evidence="2 3">
    <name type="scientific">Candidatus Giovannonibacteria bacterium RIFCSPLOWO2_01_FULL_46_32</name>
    <dbReference type="NCBI Taxonomy" id="1798353"/>
    <lineage>
        <taxon>Bacteria</taxon>
        <taxon>Candidatus Giovannoniibacteriota</taxon>
    </lineage>
</organism>
<keyword evidence="1" id="KW-0472">Membrane</keyword>
<evidence type="ECO:0008006" key="4">
    <source>
        <dbReference type="Google" id="ProtNLM"/>
    </source>
</evidence>
<dbReference type="EMBL" id="MFIF01000006">
    <property type="protein sequence ID" value="OGF87237.1"/>
    <property type="molecule type" value="Genomic_DNA"/>
</dbReference>
<keyword evidence="1" id="KW-0812">Transmembrane</keyword>
<gene>
    <name evidence="2" type="ORF">A3B19_03325</name>
</gene>
<reference evidence="2 3" key="1">
    <citation type="journal article" date="2016" name="Nat. Commun.">
        <title>Thousands of microbial genomes shed light on interconnected biogeochemical processes in an aquifer system.</title>
        <authorList>
            <person name="Anantharaman K."/>
            <person name="Brown C.T."/>
            <person name="Hug L.A."/>
            <person name="Sharon I."/>
            <person name="Castelle C.J."/>
            <person name="Probst A.J."/>
            <person name="Thomas B.C."/>
            <person name="Singh A."/>
            <person name="Wilkins M.J."/>
            <person name="Karaoz U."/>
            <person name="Brodie E.L."/>
            <person name="Williams K.H."/>
            <person name="Hubbard S.S."/>
            <person name="Banfield J.F."/>
        </authorList>
    </citation>
    <scope>NUCLEOTIDE SEQUENCE [LARGE SCALE GENOMIC DNA]</scope>
</reference>
<proteinExistence type="predicted"/>
<protein>
    <recommendedName>
        <fullName evidence="4">PpiC domain-containing protein</fullName>
    </recommendedName>
</protein>
<evidence type="ECO:0000256" key="1">
    <source>
        <dbReference type="SAM" id="Phobius"/>
    </source>
</evidence>
<evidence type="ECO:0000313" key="3">
    <source>
        <dbReference type="Proteomes" id="UP000177346"/>
    </source>
</evidence>
<keyword evidence="1" id="KW-1133">Transmembrane helix</keyword>
<comment type="caution">
    <text evidence="2">The sequence shown here is derived from an EMBL/GenBank/DDBJ whole genome shotgun (WGS) entry which is preliminary data.</text>
</comment>
<accession>A0A1F5XH90</accession>
<feature type="transmembrane region" description="Helical" evidence="1">
    <location>
        <begin position="12"/>
        <end position="34"/>
    </location>
</feature>
<sequence>MGINISGKSYFILAVVLLLLGGVALMGFGFLPVLKVGGRAASYAEFLKVLGALKTFEERVAPRSGAGEAPATPTQEFKRLALAELADNLFLDEMISKTDPGIFKKTEEMAAWVLNDRKNSSLGGASEELYGLELEDFKKFVLLPQAKRDALTEYYKGDAEKLSEIWLALKKSVEVKIYYPGYFWDGEDVRIKN</sequence>
<evidence type="ECO:0000313" key="2">
    <source>
        <dbReference type="EMBL" id="OGF87237.1"/>
    </source>
</evidence>
<dbReference type="Proteomes" id="UP000177346">
    <property type="component" value="Unassembled WGS sequence"/>
</dbReference>
<name>A0A1F5XH90_9BACT</name>